<sequence length="701" mass="79440">MKKIIVCGALFNLICIQVHAVQTPGTISEKKSSAKSYITTKKPQSIEINCDYRISAETQKIDKTLVVSWAKYAVLHSFDFNFLSFDSQLKNLKVCYTQNGWISFMNALKDSGNINSIKTQNLMVSSILDGEVQFIEDQENQWKMNVPIKVFYKNDKEEETHFLNVYITISWRNAFKLGIAQIIATPRFPPLSQKTITIREAIKSASLSVTHQINNMENLKKLTTSFLTSLFVITPRSSLVPSHPELCLKLDHENTHPLQQLIEGQKYQSLDTPILTSDDHKNPVESVGIEKYFNADEFEWTKNQFLAFQSDILVTKLPKLLSYFKEKGTIGFNSALHNLDTIKEQSKKQFLDIKSDILATKLPKLLTYFKEKGTIGFNSALHNLDKTKAIKNQNPNSQHRNIESQLIENKNNQWNVTLPMQVIYQNDKNQITQLVNVNLTIGRKADGELAILQMNAIPRASSSSSKSEISQSTQVPKIIFNTSPEQPKRPELINCDYKTPDAMTKIDENLVIKWAEQAATQSFNFNSVSVETQLQKLESCYTAKGWESFKNALDKSGNIAAIKSQKLIMSSKVIGQAKLTATTNNQWSIALPLQVVYQNNQVKITQFLKVHLTMERTLTGEFGITQIIASLNNSDNTNTAATNLFNQRIDSVQKTQQSNSVHNQLPVTQSTEQALQNTQQSTVEQQKESRPYHNLDYKIPI</sequence>
<feature type="compositionally biased region" description="Basic and acidic residues" evidence="1">
    <location>
        <begin position="685"/>
        <end position="701"/>
    </location>
</feature>
<feature type="region of interest" description="Disordered" evidence="1">
    <location>
        <begin position="669"/>
        <end position="701"/>
    </location>
</feature>
<evidence type="ECO:0000256" key="1">
    <source>
        <dbReference type="SAM" id="MobiDB-lite"/>
    </source>
</evidence>
<dbReference type="RefSeq" id="WP_058519942.1">
    <property type="nucleotide sequence ID" value="NZ_CAAAIP010000001.1"/>
</dbReference>
<comment type="caution">
    <text evidence="3">The sequence shown here is derived from an EMBL/GenBank/DDBJ whole genome shotgun (WGS) entry which is preliminary data.</text>
</comment>
<dbReference type="Proteomes" id="UP000054693">
    <property type="component" value="Unassembled WGS sequence"/>
</dbReference>
<name>A0A0W0ZUZ0_9GAMM</name>
<evidence type="ECO:0000256" key="2">
    <source>
        <dbReference type="SAM" id="SignalP"/>
    </source>
</evidence>
<dbReference type="PATRIC" id="fig|40335.7.peg.729"/>
<evidence type="ECO:0000313" key="4">
    <source>
        <dbReference type="Proteomes" id="UP000054693"/>
    </source>
</evidence>
<feature type="compositionally biased region" description="Polar residues" evidence="1">
    <location>
        <begin position="669"/>
        <end position="684"/>
    </location>
</feature>
<keyword evidence="4" id="KW-1185">Reference proteome</keyword>
<dbReference type="EMBL" id="LNZA01000001">
    <property type="protein sequence ID" value="KTD72846.1"/>
    <property type="molecule type" value="Genomic_DNA"/>
</dbReference>
<keyword evidence="2" id="KW-0732">Signal</keyword>
<gene>
    <name evidence="3" type="ORF">Ltuc_0693</name>
</gene>
<dbReference type="OrthoDB" id="5635868at2"/>
<evidence type="ECO:0000313" key="3">
    <source>
        <dbReference type="EMBL" id="KTD72846.1"/>
    </source>
</evidence>
<feature type="chain" id="PRO_5006919119" evidence="2">
    <location>
        <begin position="21"/>
        <end position="701"/>
    </location>
</feature>
<proteinExistence type="predicted"/>
<accession>A0A0W0ZUZ0</accession>
<feature type="signal peptide" evidence="2">
    <location>
        <begin position="1"/>
        <end position="20"/>
    </location>
</feature>
<organism evidence="3 4">
    <name type="scientific">Legionella tucsonensis</name>
    <dbReference type="NCBI Taxonomy" id="40335"/>
    <lineage>
        <taxon>Bacteria</taxon>
        <taxon>Pseudomonadati</taxon>
        <taxon>Pseudomonadota</taxon>
        <taxon>Gammaproteobacteria</taxon>
        <taxon>Legionellales</taxon>
        <taxon>Legionellaceae</taxon>
        <taxon>Legionella</taxon>
    </lineage>
</organism>
<dbReference type="Pfam" id="PF11393">
    <property type="entry name" value="T4BSS_DotI_IcmL"/>
    <property type="match status" value="2"/>
</dbReference>
<dbReference type="AlphaFoldDB" id="A0A0W0ZUZ0"/>
<dbReference type="InterPro" id="IPR021055">
    <property type="entry name" value="T4BSS_IcmL/DotI"/>
</dbReference>
<protein>
    <submittedName>
        <fullName evidence="3">IcmL-like protein</fullName>
    </submittedName>
</protein>
<reference evidence="3 4" key="1">
    <citation type="submission" date="2015-11" db="EMBL/GenBank/DDBJ databases">
        <title>Genomic analysis of 38 Legionella species identifies large and diverse effector repertoires.</title>
        <authorList>
            <person name="Burstein D."/>
            <person name="Amaro F."/>
            <person name="Zusman T."/>
            <person name="Lifshitz Z."/>
            <person name="Cohen O."/>
            <person name="Gilbert J.A."/>
            <person name="Pupko T."/>
            <person name="Shuman H.A."/>
            <person name="Segal G."/>
        </authorList>
    </citation>
    <scope>NUCLEOTIDE SEQUENCE [LARGE SCALE GENOMIC DNA]</scope>
    <source>
        <strain evidence="3 4">ATCC 49180</strain>
    </source>
</reference>
<dbReference type="CDD" id="cd16385">
    <property type="entry name" value="IcmL"/>
    <property type="match status" value="3"/>
</dbReference>